<keyword evidence="2" id="KW-1185">Reference proteome</keyword>
<dbReference type="EMBL" id="NSKB01000004">
    <property type="protein sequence ID" value="PAU76500.1"/>
    <property type="molecule type" value="Genomic_DNA"/>
</dbReference>
<organism evidence="1 2">
    <name type="scientific">Halomonas salipaludis</name>
    <dbReference type="NCBI Taxonomy" id="2032625"/>
    <lineage>
        <taxon>Bacteria</taxon>
        <taxon>Pseudomonadati</taxon>
        <taxon>Pseudomonadota</taxon>
        <taxon>Gammaproteobacteria</taxon>
        <taxon>Oceanospirillales</taxon>
        <taxon>Halomonadaceae</taxon>
        <taxon>Halomonas</taxon>
    </lineage>
</organism>
<dbReference type="RefSeq" id="WP_095620894.1">
    <property type="nucleotide sequence ID" value="NZ_NSKB01000004.1"/>
</dbReference>
<sequence length="186" mass="20476">MKFATLGPAGNNHELVLERYLERRAIQDAEIELHEDFDSAFAALLNGGVDFLLQCTAHPSHAEWVGRSMHRAFPVDSFIAPSKPLAILARSDVARPRQLGLQPATRYYADLSGYAELVEEPTTVSVAEGLLAGRLEAGICALEYLERHPERLRLVADLGPALDTWVVFGRRPLDGDLIHCAPVPAR</sequence>
<dbReference type="Proteomes" id="UP000217771">
    <property type="component" value="Unassembled WGS sequence"/>
</dbReference>
<proteinExistence type="predicted"/>
<name>A0A2A2EVB0_9GAMM</name>
<reference evidence="1 2" key="1">
    <citation type="submission" date="2017-08" db="EMBL/GenBank/DDBJ databases">
        <title>Halomonas alkalisoli sp. nov., isolated from saline alkaline soil.</title>
        <authorList>
            <person name="Wang D."/>
            <person name="Zhang G."/>
        </authorList>
    </citation>
    <scope>NUCLEOTIDE SEQUENCE [LARGE SCALE GENOMIC DNA]</scope>
    <source>
        <strain evidence="1 2">WRN001</strain>
    </source>
</reference>
<dbReference type="OrthoDB" id="4098114at2"/>
<gene>
    <name evidence="1" type="ORF">CK498_10850</name>
</gene>
<evidence type="ECO:0000313" key="1">
    <source>
        <dbReference type="EMBL" id="PAU76500.1"/>
    </source>
</evidence>
<accession>A0A2A2EVB0</accession>
<evidence type="ECO:0000313" key="2">
    <source>
        <dbReference type="Proteomes" id="UP000217771"/>
    </source>
</evidence>
<protein>
    <submittedName>
        <fullName evidence="1">Uncharacterized protein</fullName>
    </submittedName>
</protein>
<dbReference type="AlphaFoldDB" id="A0A2A2EVB0"/>
<comment type="caution">
    <text evidence="1">The sequence shown here is derived from an EMBL/GenBank/DDBJ whole genome shotgun (WGS) entry which is preliminary data.</text>
</comment>